<feature type="transmembrane region" description="Helical" evidence="1">
    <location>
        <begin position="145"/>
        <end position="168"/>
    </location>
</feature>
<feature type="transmembrane region" description="Helical" evidence="1">
    <location>
        <begin position="174"/>
        <end position="194"/>
    </location>
</feature>
<organism evidence="2 3">
    <name type="scientific">Primorskyibacter sedentarius</name>
    <dbReference type="NCBI Taxonomy" id="745311"/>
    <lineage>
        <taxon>Bacteria</taxon>
        <taxon>Pseudomonadati</taxon>
        <taxon>Pseudomonadota</taxon>
        <taxon>Alphaproteobacteria</taxon>
        <taxon>Rhodobacterales</taxon>
        <taxon>Roseobacteraceae</taxon>
        <taxon>Primorskyibacter</taxon>
    </lineage>
</organism>
<name>A0A4R3JK08_9RHOB</name>
<dbReference type="AlphaFoldDB" id="A0A4R3JK08"/>
<keyword evidence="1" id="KW-1133">Transmembrane helix</keyword>
<protein>
    <submittedName>
        <fullName evidence="2">DMSO reductase anchor subunit</fullName>
    </submittedName>
</protein>
<dbReference type="GO" id="GO:0009389">
    <property type="term" value="F:dimethyl sulfoxide reductase activity"/>
    <property type="evidence" value="ECO:0007669"/>
    <property type="project" value="TreeGrafter"/>
</dbReference>
<evidence type="ECO:0000313" key="3">
    <source>
        <dbReference type="Proteomes" id="UP000295696"/>
    </source>
</evidence>
<dbReference type="GO" id="GO:0009390">
    <property type="term" value="C:dimethyl sulfoxide reductase complex"/>
    <property type="evidence" value="ECO:0007669"/>
    <property type="project" value="TreeGrafter"/>
</dbReference>
<feature type="transmembrane region" description="Helical" evidence="1">
    <location>
        <begin position="38"/>
        <end position="63"/>
    </location>
</feature>
<dbReference type="EMBL" id="SLZU01000002">
    <property type="protein sequence ID" value="TCS66467.1"/>
    <property type="molecule type" value="Genomic_DNA"/>
</dbReference>
<feature type="transmembrane region" description="Helical" evidence="1">
    <location>
        <begin position="249"/>
        <end position="269"/>
    </location>
</feature>
<keyword evidence="3" id="KW-1185">Reference proteome</keyword>
<proteinExistence type="predicted"/>
<dbReference type="GO" id="GO:0019645">
    <property type="term" value="P:anaerobic electron transport chain"/>
    <property type="evidence" value="ECO:0007669"/>
    <property type="project" value="InterPro"/>
</dbReference>
<gene>
    <name evidence="2" type="ORF">EDD52_102284</name>
</gene>
<keyword evidence="1" id="KW-0472">Membrane</keyword>
<feature type="transmembrane region" description="Helical" evidence="1">
    <location>
        <begin position="275"/>
        <end position="295"/>
    </location>
</feature>
<feature type="transmembrane region" description="Helical" evidence="1">
    <location>
        <begin position="84"/>
        <end position="106"/>
    </location>
</feature>
<dbReference type="PANTHER" id="PTHR38095:SF1">
    <property type="entry name" value="ANAEROBIC DIMETHYL SULFOXIDE REDUCTASE CHAIN YNFH"/>
    <property type="match status" value="1"/>
</dbReference>
<keyword evidence="1" id="KW-0812">Transmembrane</keyword>
<evidence type="ECO:0000313" key="2">
    <source>
        <dbReference type="EMBL" id="TCS66467.1"/>
    </source>
</evidence>
<dbReference type="OrthoDB" id="5520897at2"/>
<dbReference type="Pfam" id="PF04976">
    <property type="entry name" value="DmsC"/>
    <property type="match status" value="1"/>
</dbReference>
<dbReference type="GO" id="GO:0005886">
    <property type="term" value="C:plasma membrane"/>
    <property type="evidence" value="ECO:0007669"/>
    <property type="project" value="TreeGrafter"/>
</dbReference>
<dbReference type="RefSeq" id="WP_132242566.1">
    <property type="nucleotide sequence ID" value="NZ_SLZU01000002.1"/>
</dbReference>
<accession>A0A4R3JK08</accession>
<reference evidence="2 3" key="1">
    <citation type="submission" date="2019-03" db="EMBL/GenBank/DDBJ databases">
        <title>Genomic Encyclopedia of Type Strains, Phase IV (KMG-IV): sequencing the most valuable type-strain genomes for metagenomic binning, comparative biology and taxonomic classification.</title>
        <authorList>
            <person name="Goeker M."/>
        </authorList>
    </citation>
    <scope>NUCLEOTIDE SEQUENCE [LARGE SCALE GENOMIC DNA]</scope>
    <source>
        <strain evidence="2 3">DSM 104836</strain>
    </source>
</reference>
<comment type="caution">
    <text evidence="2">The sequence shown here is derived from an EMBL/GenBank/DDBJ whole genome shotgun (WGS) entry which is preliminary data.</text>
</comment>
<dbReference type="PANTHER" id="PTHR38095">
    <property type="entry name" value="ANAEROBIC DIMETHYL SULFOXIDE REDUCTASE CHAIN YNFH"/>
    <property type="match status" value="1"/>
</dbReference>
<feature type="transmembrane region" description="Helical" evidence="1">
    <location>
        <begin position="112"/>
        <end position="133"/>
    </location>
</feature>
<sequence length="312" mass="33752">MHPAYSVILFTTSSGAGYGLLFWLSLAQIFGSTSHTHWSFFFTLALALALITLGLLASTFHLGHPERAWRALSQWRSSWLSREGVAAVATYVPAGLLALLSLFKLTTGLEPVLALLSAVGAVATVWCTGMIYASLRTIREWNVGLVPPIYLALSAASGGLLMGLATSLAGPGQVWLNVVIVLALATALALKLAYYRHIDNDEGKYTAAQALGMGTHGIRQIDPPHTRPNYVMREMGYDVARRHALRLRWLALLCLFAGPLALVLLGLVVGIPMPLIYLLSCVLAGVGLVFERWLFFAEATHVSMLYYGAARA</sequence>
<feature type="transmembrane region" description="Helical" evidence="1">
    <location>
        <begin position="7"/>
        <end position="26"/>
    </location>
</feature>
<dbReference type="InterPro" id="IPR007059">
    <property type="entry name" value="DmsC"/>
</dbReference>
<evidence type="ECO:0000256" key="1">
    <source>
        <dbReference type="SAM" id="Phobius"/>
    </source>
</evidence>
<dbReference type="Proteomes" id="UP000295696">
    <property type="component" value="Unassembled WGS sequence"/>
</dbReference>